<feature type="region of interest" description="Disordered" evidence="1">
    <location>
        <begin position="59"/>
        <end position="153"/>
    </location>
</feature>
<dbReference type="EMBL" id="CP000259">
    <property type="protein sequence ID" value="ABF31872.1"/>
    <property type="molecule type" value="Genomic_DNA"/>
</dbReference>
<sequence length="153" mass="16277">MILKEKNMSSRYSRQQKPRKSGGVPTEHIKTGFTAFQKSIALIGSILSIIVATITISRALQPVPDKTSNDTPKESSNTIVKIIEKESSQSNQNHTGTSETTDDNKTTLPSSSTAPSHNETTPTAPETPSTTEGTQLPNATGAEDANTGLPTKP</sequence>
<feature type="compositionally biased region" description="Polar residues" evidence="1">
    <location>
        <begin position="106"/>
        <end position="118"/>
    </location>
</feature>
<reference evidence="3 4" key="1">
    <citation type="journal article" date="2006" name="Proc. Natl. Acad. Sci. U.S.A.">
        <title>Molecular genetic anatomy of inter- and intraserotype variation in the human bacterial pathogen group A Streptococcus.</title>
        <authorList>
            <person name="Beres S.B."/>
            <person name="Richter E.W."/>
            <person name="Nagiec M.J."/>
            <person name="Sumby P."/>
            <person name="Porcella S.F."/>
            <person name="DeLeo F.R."/>
            <person name="Musser J.M."/>
        </authorList>
    </citation>
    <scope>NUCLEOTIDE SEQUENCE [LARGE SCALE GENOMIC DNA]</scope>
    <source>
        <strain evidence="3 4">MGAS9429</strain>
    </source>
</reference>
<evidence type="ECO:0000256" key="1">
    <source>
        <dbReference type="SAM" id="MobiDB-lite"/>
    </source>
</evidence>
<evidence type="ECO:0000256" key="2">
    <source>
        <dbReference type="SAM" id="Phobius"/>
    </source>
</evidence>
<dbReference type="HOGENOM" id="CLU_129900_1_0_9"/>
<feature type="transmembrane region" description="Helical" evidence="2">
    <location>
        <begin position="40"/>
        <end position="60"/>
    </location>
</feature>
<dbReference type="Proteomes" id="UP000002433">
    <property type="component" value="Chromosome"/>
</dbReference>
<feature type="compositionally biased region" description="Polar residues" evidence="1">
    <location>
        <begin position="88"/>
        <end position="99"/>
    </location>
</feature>
<protein>
    <recommendedName>
        <fullName evidence="5">TBC1 domain family member 8B</fullName>
    </recommendedName>
</protein>
<feature type="compositionally biased region" description="Low complexity" evidence="1">
    <location>
        <begin position="119"/>
        <end position="134"/>
    </location>
</feature>
<accession>Q1JME0</accession>
<evidence type="ECO:0000313" key="3">
    <source>
        <dbReference type="EMBL" id="ABF31872.1"/>
    </source>
</evidence>
<dbReference type="AlphaFoldDB" id="Q1JME0"/>
<keyword evidence="2" id="KW-0472">Membrane</keyword>
<evidence type="ECO:0000313" key="4">
    <source>
        <dbReference type="Proteomes" id="UP000002433"/>
    </source>
</evidence>
<name>Q1JME0_STRPC</name>
<evidence type="ECO:0008006" key="5">
    <source>
        <dbReference type="Google" id="ProtNLM"/>
    </source>
</evidence>
<proteinExistence type="predicted"/>
<gene>
    <name evidence="3" type="ordered locus">MGAS9429_Spy0684</name>
</gene>
<dbReference type="KEGG" id="spk:MGAS9429_Spy0684"/>
<feature type="region of interest" description="Disordered" evidence="1">
    <location>
        <begin position="1"/>
        <end position="26"/>
    </location>
</feature>
<keyword evidence="2" id="KW-1133">Transmembrane helix</keyword>
<dbReference type="InterPro" id="IPR046686">
    <property type="entry name" value="DUF6556"/>
</dbReference>
<keyword evidence="2" id="KW-0812">Transmembrane</keyword>
<organism evidence="3 4">
    <name type="scientific">Streptococcus pyogenes serotype M12 (strain MGAS9429)</name>
    <dbReference type="NCBI Taxonomy" id="370551"/>
    <lineage>
        <taxon>Bacteria</taxon>
        <taxon>Bacillati</taxon>
        <taxon>Bacillota</taxon>
        <taxon>Bacilli</taxon>
        <taxon>Lactobacillales</taxon>
        <taxon>Streptococcaceae</taxon>
        <taxon>Streptococcus</taxon>
    </lineage>
</organism>
<dbReference type="Pfam" id="PF20193">
    <property type="entry name" value="DUF6556"/>
    <property type="match status" value="1"/>
</dbReference>